<protein>
    <recommendedName>
        <fullName evidence="3">Reverse transcriptase</fullName>
    </recommendedName>
</protein>
<organism evidence="1 2">
    <name type="scientific">Phytophthora megakarya</name>
    <dbReference type="NCBI Taxonomy" id="4795"/>
    <lineage>
        <taxon>Eukaryota</taxon>
        <taxon>Sar</taxon>
        <taxon>Stramenopiles</taxon>
        <taxon>Oomycota</taxon>
        <taxon>Peronosporomycetes</taxon>
        <taxon>Peronosporales</taxon>
        <taxon>Peronosporaceae</taxon>
        <taxon>Phytophthora</taxon>
    </lineage>
</organism>
<dbReference type="PANTHER" id="PTHR33064">
    <property type="entry name" value="POL PROTEIN"/>
    <property type="match status" value="1"/>
</dbReference>
<evidence type="ECO:0000313" key="1">
    <source>
        <dbReference type="EMBL" id="OWZ19920.1"/>
    </source>
</evidence>
<sequence length="161" mass="17597">MQVLRKFFSLVGAAQLKLNMAKSRLFEVEVLWCGRLISGAGVRHDPARVSALSTLPLPATVADLQYFICLTNWLRDSLFMHGRSPLSSLNWWRKRNVLAGAAGTHRLWGDGITGTCFSAHGILESRCGADGFHRYEPNWLLDSGDASGGMGSSASDCEPET</sequence>
<dbReference type="AlphaFoldDB" id="A0A225WSH2"/>
<dbReference type="Proteomes" id="UP000198211">
    <property type="component" value="Unassembled WGS sequence"/>
</dbReference>
<proteinExistence type="predicted"/>
<dbReference type="OrthoDB" id="126297at2759"/>
<dbReference type="PANTHER" id="PTHR33064:SF37">
    <property type="entry name" value="RIBONUCLEASE H"/>
    <property type="match status" value="1"/>
</dbReference>
<evidence type="ECO:0000313" key="2">
    <source>
        <dbReference type="Proteomes" id="UP000198211"/>
    </source>
</evidence>
<dbReference type="STRING" id="4795.A0A225WSH2"/>
<evidence type="ECO:0008006" key="3">
    <source>
        <dbReference type="Google" id="ProtNLM"/>
    </source>
</evidence>
<gene>
    <name evidence="1" type="ORF">PHMEG_0005745</name>
</gene>
<dbReference type="EMBL" id="NBNE01000384">
    <property type="protein sequence ID" value="OWZ19920.1"/>
    <property type="molecule type" value="Genomic_DNA"/>
</dbReference>
<dbReference type="InterPro" id="IPR051320">
    <property type="entry name" value="Viral_Replic_Matur_Polypro"/>
</dbReference>
<keyword evidence="2" id="KW-1185">Reference proteome</keyword>
<comment type="caution">
    <text evidence="1">The sequence shown here is derived from an EMBL/GenBank/DDBJ whole genome shotgun (WGS) entry which is preliminary data.</text>
</comment>
<dbReference type="InterPro" id="IPR043502">
    <property type="entry name" value="DNA/RNA_pol_sf"/>
</dbReference>
<accession>A0A225WSH2</accession>
<dbReference type="SUPFAM" id="SSF56672">
    <property type="entry name" value="DNA/RNA polymerases"/>
    <property type="match status" value="1"/>
</dbReference>
<name>A0A225WSH2_9STRA</name>
<reference evidence="2" key="1">
    <citation type="submission" date="2017-03" db="EMBL/GenBank/DDBJ databases">
        <title>Phytopthora megakarya and P. palmivora, two closely related causual agents of cacao black pod achieved similar genome size and gene model numbers by different mechanisms.</title>
        <authorList>
            <person name="Ali S."/>
            <person name="Shao J."/>
            <person name="Larry D.J."/>
            <person name="Kronmiller B."/>
            <person name="Shen D."/>
            <person name="Strem M.D."/>
            <person name="Melnick R.L."/>
            <person name="Guiltinan M.J."/>
            <person name="Tyler B.M."/>
            <person name="Meinhardt L.W."/>
            <person name="Bailey B.A."/>
        </authorList>
    </citation>
    <scope>NUCLEOTIDE SEQUENCE [LARGE SCALE GENOMIC DNA]</scope>
    <source>
        <strain evidence="2">zdho120</strain>
    </source>
</reference>